<dbReference type="Pfam" id="PF01565">
    <property type="entry name" value="FAD_binding_4"/>
    <property type="match status" value="1"/>
</dbReference>
<name>A0A5N0UL41_9PSEU</name>
<dbReference type="InterPro" id="IPR016166">
    <property type="entry name" value="FAD-bd_PCMH"/>
</dbReference>
<evidence type="ECO:0000256" key="1">
    <source>
        <dbReference type="ARBA" id="ARBA00022630"/>
    </source>
</evidence>
<dbReference type="Proteomes" id="UP000319769">
    <property type="component" value="Unassembled WGS sequence"/>
</dbReference>
<keyword evidence="2" id="KW-0274">FAD</keyword>
<dbReference type="GO" id="GO:0071949">
    <property type="term" value="F:FAD binding"/>
    <property type="evidence" value="ECO:0007669"/>
    <property type="project" value="InterPro"/>
</dbReference>
<evidence type="ECO:0000313" key="4">
    <source>
        <dbReference type="EMBL" id="KAA9150414.1"/>
    </source>
</evidence>
<dbReference type="InterPro" id="IPR016169">
    <property type="entry name" value="FAD-bd_PCMH_sub2"/>
</dbReference>
<dbReference type="InterPro" id="IPR006094">
    <property type="entry name" value="Oxid_FAD_bind_N"/>
</dbReference>
<protein>
    <submittedName>
        <fullName evidence="4">FAD-binding protein</fullName>
    </submittedName>
</protein>
<comment type="caution">
    <text evidence="4">The sequence shown here is derived from an EMBL/GenBank/DDBJ whole genome shotgun (WGS) entry which is preliminary data.</text>
</comment>
<dbReference type="PROSITE" id="PS51387">
    <property type="entry name" value="FAD_PCMH"/>
    <property type="match status" value="1"/>
</dbReference>
<evidence type="ECO:0000259" key="3">
    <source>
        <dbReference type="PROSITE" id="PS51387"/>
    </source>
</evidence>
<evidence type="ECO:0000256" key="2">
    <source>
        <dbReference type="ARBA" id="ARBA00022827"/>
    </source>
</evidence>
<organism evidence="4 5">
    <name type="scientific">Amycolatopsis acidicola</name>
    <dbReference type="NCBI Taxonomy" id="2596893"/>
    <lineage>
        <taxon>Bacteria</taxon>
        <taxon>Bacillati</taxon>
        <taxon>Actinomycetota</taxon>
        <taxon>Actinomycetes</taxon>
        <taxon>Pseudonocardiales</taxon>
        <taxon>Pseudonocardiaceae</taxon>
        <taxon>Amycolatopsis</taxon>
    </lineage>
</organism>
<keyword evidence="5" id="KW-1185">Reference proteome</keyword>
<reference evidence="4" key="1">
    <citation type="submission" date="2019-09" db="EMBL/GenBank/DDBJ databases">
        <authorList>
            <person name="Teo W.F.A."/>
            <person name="Duangmal K."/>
        </authorList>
    </citation>
    <scope>NUCLEOTIDE SEQUENCE [LARGE SCALE GENOMIC DNA]</scope>
    <source>
        <strain evidence="4">K81G1</strain>
    </source>
</reference>
<evidence type="ECO:0000313" key="5">
    <source>
        <dbReference type="Proteomes" id="UP000319769"/>
    </source>
</evidence>
<feature type="domain" description="FAD-binding PCMH-type" evidence="3">
    <location>
        <begin position="1"/>
        <end position="178"/>
    </location>
</feature>
<dbReference type="PANTHER" id="PTHR11748">
    <property type="entry name" value="D-LACTATE DEHYDROGENASE"/>
    <property type="match status" value="1"/>
</dbReference>
<dbReference type="InterPro" id="IPR016164">
    <property type="entry name" value="FAD-linked_Oxase-like_C"/>
</dbReference>
<dbReference type="GO" id="GO:0003824">
    <property type="term" value="F:catalytic activity"/>
    <property type="evidence" value="ECO:0007669"/>
    <property type="project" value="InterPro"/>
</dbReference>
<keyword evidence="1" id="KW-0285">Flavoprotein</keyword>
<dbReference type="SUPFAM" id="SSF56176">
    <property type="entry name" value="FAD-binding/transporter-associated domain-like"/>
    <property type="match status" value="1"/>
</dbReference>
<dbReference type="AlphaFoldDB" id="A0A5N0UL41"/>
<accession>A0A5N0UL41</accession>
<proteinExistence type="predicted"/>
<dbReference type="RefSeq" id="WP_144757774.1">
    <property type="nucleotide sequence ID" value="NZ_VMNW02000118.1"/>
</dbReference>
<sequence length="364" mass="37605">MTTQESTVLRPTDLREAHQALAETGGPVVIRGAGTAEGWGDPPGPAETTVDTSRLSGVLHYNPGDMTVAVLAGTPLKTLQDELRDNGQRVSFDAARVRRGATVGGLVATADSGPLALTYGSLRDLVIGATLVLADGTVARTGGHVIKNVAGYDLAKLVHGSYGSLALLAEVVLRLHPVPEGSATVRVAGTLAESAGRTAELMRASLEPVAVEWADGLLIRLEGSEDGVAARARKVIELIGGSLSDDDVWEQHATFADPDDGVVMRIGCRPSRLPGVLAGIPCHTVTAGLATGIATVSLAPESVEEAHAAVTGAGGTSVLRRHPPGLRAWGQRPSAAGVLLALKQELDPGARLAPGVFADWEERR</sequence>
<gene>
    <name evidence="4" type="ORF">FPZ12_041215</name>
</gene>
<dbReference type="Gene3D" id="3.30.465.10">
    <property type="match status" value="1"/>
</dbReference>
<dbReference type="PANTHER" id="PTHR11748:SF103">
    <property type="entry name" value="GLYCOLATE OXIDASE SUBUNIT GLCE"/>
    <property type="match status" value="1"/>
</dbReference>
<dbReference type="InterPro" id="IPR036318">
    <property type="entry name" value="FAD-bd_PCMH-like_sf"/>
</dbReference>
<dbReference type="EMBL" id="VMNW02000118">
    <property type="protein sequence ID" value="KAA9150414.1"/>
    <property type="molecule type" value="Genomic_DNA"/>
</dbReference>
<dbReference type="OrthoDB" id="9811557at2"/>
<dbReference type="SUPFAM" id="SSF55103">
    <property type="entry name" value="FAD-linked oxidases, C-terminal domain"/>
    <property type="match status" value="1"/>
</dbReference>